<comment type="caution">
    <text evidence="6">The sequence shown here is derived from an EMBL/GenBank/DDBJ whole genome shotgun (WGS) entry which is preliminary data.</text>
</comment>
<feature type="binding site" evidence="4">
    <location>
        <position position="74"/>
    </location>
    <ligand>
        <name>S-adenosyl-L-methionine</name>
        <dbReference type="ChEBI" id="CHEBI:59789"/>
    </ligand>
</feature>
<organism evidence="6 7">
    <name type="scientific">Mesobacillus foraminis</name>
    <dbReference type="NCBI Taxonomy" id="279826"/>
    <lineage>
        <taxon>Bacteria</taxon>
        <taxon>Bacillati</taxon>
        <taxon>Bacillota</taxon>
        <taxon>Bacilli</taxon>
        <taxon>Bacillales</taxon>
        <taxon>Bacillaceae</taxon>
        <taxon>Mesobacillus</taxon>
    </lineage>
</organism>
<dbReference type="HAMAP" id="MF_02100">
    <property type="entry name" value="Methyltr_YrrT"/>
    <property type="match status" value="1"/>
</dbReference>
<evidence type="ECO:0000259" key="5">
    <source>
        <dbReference type="Pfam" id="PF13649"/>
    </source>
</evidence>
<sequence>MGREFLNVFDEWASSYDSTVGGNTIEYQEVFRGYQSILETVAERSFGHVLEFGAGTGNLTDLLLRNGNKVTGIEPSPAMRKIAEGKLKGKMNLLDGDFLNYPDSLSFDTIVSTYAFHHLTDFEKNKAIAQYKVILKAGGRIVFADTMFQTKDDYNQAIKDAKLAGFPNLAKDLETEYYTTIPVLRELFEKNDYKVTFSRRNRYVWILEAVSL</sequence>
<feature type="domain" description="Methyltransferase" evidence="5">
    <location>
        <begin position="49"/>
        <end position="139"/>
    </location>
</feature>
<dbReference type="SUPFAM" id="SSF53335">
    <property type="entry name" value="S-adenosyl-L-methionine-dependent methyltransferases"/>
    <property type="match status" value="1"/>
</dbReference>
<dbReference type="InterPro" id="IPR041698">
    <property type="entry name" value="Methyltransf_25"/>
</dbReference>
<dbReference type="Proteomes" id="UP000295689">
    <property type="component" value="Unassembled WGS sequence"/>
</dbReference>
<evidence type="ECO:0000256" key="4">
    <source>
        <dbReference type="HAMAP-Rule" id="MF_02100"/>
    </source>
</evidence>
<dbReference type="Pfam" id="PF13649">
    <property type="entry name" value="Methyltransf_25"/>
    <property type="match status" value="1"/>
</dbReference>
<accession>A0A4R2BJB6</accession>
<feature type="binding site" evidence="4">
    <location>
        <position position="53"/>
    </location>
    <ligand>
        <name>S-adenosyl-L-methionine</name>
        <dbReference type="ChEBI" id="CHEBI:59789"/>
    </ligand>
</feature>
<comment type="similarity">
    <text evidence="4">Belongs to the methyltransferase superfamily. YrrT family.</text>
</comment>
<dbReference type="GO" id="GO:0032259">
    <property type="term" value="P:methylation"/>
    <property type="evidence" value="ECO:0007669"/>
    <property type="project" value="UniProtKB-KW"/>
</dbReference>
<comment type="function">
    <text evidence="4">Could be a S-adenosyl-L-methionine-dependent methyltransferase.</text>
</comment>
<protein>
    <recommendedName>
        <fullName evidence="4">Uncharacterized methyltransferase EV146_104171</fullName>
        <ecNumber evidence="4">2.1.1.-</ecNumber>
    </recommendedName>
</protein>
<dbReference type="PANTHER" id="PTHR43861">
    <property type="entry name" value="TRANS-ACONITATE 2-METHYLTRANSFERASE-RELATED"/>
    <property type="match status" value="1"/>
</dbReference>
<dbReference type="EC" id="2.1.1.-" evidence="4"/>
<evidence type="ECO:0000313" key="6">
    <source>
        <dbReference type="EMBL" id="TCN26064.1"/>
    </source>
</evidence>
<name>A0A4R2BJB6_9BACI</name>
<dbReference type="InterPro" id="IPR023553">
    <property type="entry name" value="Uncharacterised_MeTfrase_YrrT"/>
</dbReference>
<evidence type="ECO:0000256" key="3">
    <source>
        <dbReference type="ARBA" id="ARBA00022691"/>
    </source>
</evidence>
<dbReference type="InterPro" id="IPR029063">
    <property type="entry name" value="SAM-dependent_MTases_sf"/>
</dbReference>
<keyword evidence="3 4" id="KW-0949">S-adenosyl-L-methionine</keyword>
<dbReference type="Gene3D" id="3.40.50.150">
    <property type="entry name" value="Vaccinia Virus protein VP39"/>
    <property type="match status" value="1"/>
</dbReference>
<feature type="binding site" evidence="4">
    <location>
        <position position="97"/>
    </location>
    <ligand>
        <name>S-adenosyl-L-methionine</name>
        <dbReference type="ChEBI" id="CHEBI:59789"/>
    </ligand>
</feature>
<evidence type="ECO:0000313" key="7">
    <source>
        <dbReference type="Proteomes" id="UP000295689"/>
    </source>
</evidence>
<dbReference type="EMBL" id="SLVV01000004">
    <property type="protein sequence ID" value="TCN26064.1"/>
    <property type="molecule type" value="Genomic_DNA"/>
</dbReference>
<evidence type="ECO:0000256" key="2">
    <source>
        <dbReference type="ARBA" id="ARBA00022679"/>
    </source>
</evidence>
<keyword evidence="1 4" id="KW-0489">Methyltransferase</keyword>
<proteinExistence type="inferred from homology"/>
<gene>
    <name evidence="6" type="ORF">EV146_104171</name>
</gene>
<evidence type="ECO:0000256" key="1">
    <source>
        <dbReference type="ARBA" id="ARBA00022603"/>
    </source>
</evidence>
<keyword evidence="7" id="KW-1185">Reference proteome</keyword>
<dbReference type="GO" id="GO:0008757">
    <property type="term" value="F:S-adenosylmethionine-dependent methyltransferase activity"/>
    <property type="evidence" value="ECO:0007669"/>
    <property type="project" value="UniProtKB-UniRule"/>
</dbReference>
<dbReference type="CDD" id="cd02440">
    <property type="entry name" value="AdoMet_MTases"/>
    <property type="match status" value="1"/>
</dbReference>
<dbReference type="AlphaFoldDB" id="A0A4R2BJB6"/>
<dbReference type="RefSeq" id="WP_132004195.1">
    <property type="nucleotide sequence ID" value="NZ_JABUHM010000009.1"/>
</dbReference>
<keyword evidence="2 4" id="KW-0808">Transferase</keyword>
<reference evidence="6 7" key="1">
    <citation type="journal article" date="2015" name="Stand. Genomic Sci.">
        <title>Genomic Encyclopedia of Bacterial and Archaeal Type Strains, Phase III: the genomes of soil and plant-associated and newly described type strains.</title>
        <authorList>
            <person name="Whitman W.B."/>
            <person name="Woyke T."/>
            <person name="Klenk H.P."/>
            <person name="Zhou Y."/>
            <person name="Lilburn T.G."/>
            <person name="Beck B.J."/>
            <person name="De Vos P."/>
            <person name="Vandamme P."/>
            <person name="Eisen J.A."/>
            <person name="Garrity G."/>
            <person name="Hugenholtz P."/>
            <person name="Kyrpides N.C."/>
        </authorList>
    </citation>
    <scope>NUCLEOTIDE SEQUENCE [LARGE SCALE GENOMIC DNA]</scope>
    <source>
        <strain evidence="6 7">CV53</strain>
    </source>
</reference>